<name>A0ABR1WXI1_9PEZI</name>
<sequence length="291" mass="32618">MERPPEPPREHPVNANVAIRACSSPERSLGLFASQRMTKGLKIMSEEPLLIDESRQDMIATIDQDILALSPAAKALITRMYAGPLDIVPVLTGQHVREQREQLAVASARLQQIVRLNSVEGAGTGCILSPALSSINRECIPNAFAYYNWETGLVTLHALRDIQRDEEVTISYLQDDVYYDSNELCSPDNEAHASSEHRRSQMKVLRDEIAEHYRSISPTRDETMAAIAKVRDLIGVLKEEGLFCLEMALRIMEQSRLHGLLGDREGAEIASRRSMIVQRLCIGFEHPSCRQ</sequence>
<comment type="caution">
    <text evidence="2">The sequence shown here is derived from an EMBL/GenBank/DDBJ whole genome shotgun (WGS) entry which is preliminary data.</text>
</comment>
<protein>
    <submittedName>
        <fullName evidence="2">SET domain-containing protein 5</fullName>
    </submittedName>
</protein>
<dbReference type="Gene3D" id="2.170.270.10">
    <property type="entry name" value="SET domain"/>
    <property type="match status" value="1"/>
</dbReference>
<dbReference type="EMBL" id="JAQQWN010000004">
    <property type="protein sequence ID" value="KAK8087869.1"/>
    <property type="molecule type" value="Genomic_DNA"/>
</dbReference>
<reference evidence="2 3" key="1">
    <citation type="submission" date="2023-01" db="EMBL/GenBank/DDBJ databases">
        <title>Analysis of 21 Apiospora genomes using comparative genomics revels a genus with tremendous synthesis potential of carbohydrate active enzymes and secondary metabolites.</title>
        <authorList>
            <person name="Sorensen T."/>
        </authorList>
    </citation>
    <scope>NUCLEOTIDE SEQUENCE [LARGE SCALE GENOMIC DNA]</scope>
    <source>
        <strain evidence="2 3">CBS 114990</strain>
    </source>
</reference>
<dbReference type="PANTHER" id="PTHR47332">
    <property type="entry name" value="SET DOMAIN-CONTAINING PROTEIN 5"/>
    <property type="match status" value="1"/>
</dbReference>
<dbReference type="InterPro" id="IPR001214">
    <property type="entry name" value="SET_dom"/>
</dbReference>
<dbReference type="RefSeq" id="XP_066670763.1">
    <property type="nucleotide sequence ID" value="XM_066807145.1"/>
</dbReference>
<evidence type="ECO:0000313" key="2">
    <source>
        <dbReference type="EMBL" id="KAK8087869.1"/>
    </source>
</evidence>
<accession>A0ABR1WXI1</accession>
<dbReference type="PANTHER" id="PTHR47332:SF4">
    <property type="entry name" value="SET DOMAIN-CONTAINING PROTEIN 5"/>
    <property type="match status" value="1"/>
</dbReference>
<dbReference type="Proteomes" id="UP001433268">
    <property type="component" value="Unassembled WGS sequence"/>
</dbReference>
<keyword evidence="3" id="KW-1185">Reference proteome</keyword>
<organism evidence="2 3">
    <name type="scientific">Apiospora hydei</name>
    <dbReference type="NCBI Taxonomy" id="1337664"/>
    <lineage>
        <taxon>Eukaryota</taxon>
        <taxon>Fungi</taxon>
        <taxon>Dikarya</taxon>
        <taxon>Ascomycota</taxon>
        <taxon>Pezizomycotina</taxon>
        <taxon>Sordariomycetes</taxon>
        <taxon>Xylariomycetidae</taxon>
        <taxon>Amphisphaeriales</taxon>
        <taxon>Apiosporaceae</taxon>
        <taxon>Apiospora</taxon>
    </lineage>
</organism>
<dbReference type="Pfam" id="PF00856">
    <property type="entry name" value="SET"/>
    <property type="match status" value="1"/>
</dbReference>
<feature type="domain" description="SET" evidence="1">
    <location>
        <begin position="15"/>
        <end position="173"/>
    </location>
</feature>
<evidence type="ECO:0000259" key="1">
    <source>
        <dbReference type="PROSITE" id="PS50280"/>
    </source>
</evidence>
<dbReference type="SUPFAM" id="SSF82199">
    <property type="entry name" value="SET domain"/>
    <property type="match status" value="1"/>
</dbReference>
<dbReference type="PROSITE" id="PS50280">
    <property type="entry name" value="SET"/>
    <property type="match status" value="1"/>
</dbReference>
<dbReference type="GeneID" id="92040205"/>
<proteinExistence type="predicted"/>
<evidence type="ECO:0000313" key="3">
    <source>
        <dbReference type="Proteomes" id="UP001433268"/>
    </source>
</evidence>
<dbReference type="InterPro" id="IPR053185">
    <property type="entry name" value="SET_domain_protein"/>
</dbReference>
<dbReference type="InterPro" id="IPR046341">
    <property type="entry name" value="SET_dom_sf"/>
</dbReference>
<gene>
    <name evidence="2" type="ORF">PG997_002830</name>
</gene>